<comment type="similarity">
    <text evidence="1">Belongs to the peptidase S58 family.</text>
</comment>
<evidence type="ECO:0000313" key="2">
    <source>
        <dbReference type="EMBL" id="OAN43615.1"/>
    </source>
</evidence>
<evidence type="ECO:0000313" key="3">
    <source>
        <dbReference type="Proteomes" id="UP000078287"/>
    </source>
</evidence>
<dbReference type="CDD" id="cd02252">
    <property type="entry name" value="nylC_like"/>
    <property type="match status" value="1"/>
</dbReference>
<dbReference type="PANTHER" id="PTHR36512:SF3">
    <property type="entry name" value="BLR5678 PROTEIN"/>
    <property type="match status" value="1"/>
</dbReference>
<sequence>MKVPAITDVQGVVVGHAADAEALTGVTVVLTPDGAVAGVDVRGGAPGTRETDLLDPVNLVQQVNAVVLTGGSAFGLAAATGVVSWLHERGYGFDVGLTKVPIVPAAVIFDLGVGRADVWPDATMGYAACIAAEASVAEGSVGAGIGATVGKVGGMATAMRGGVGTWSETLANGVTVGALVVVNAFGDVVDEQGRIVAGARGPGQSLIGTGALLRSGVARQSFADATGQNTTIAVVATDARLDKAAATRLAIMAQDGLARAIRPAHSPFDGDTVFALATGIYDAPPLVTLGAVAADVLATAIVRAVQMATAVAGIPAARDVATP</sequence>
<dbReference type="PANTHER" id="PTHR36512">
    <property type="entry name" value="D-AMINOPEPTIDASE"/>
    <property type="match status" value="1"/>
</dbReference>
<keyword evidence="3" id="KW-1185">Reference proteome</keyword>
<dbReference type="InterPro" id="IPR005321">
    <property type="entry name" value="Peptidase_S58_DmpA"/>
</dbReference>
<evidence type="ECO:0000256" key="1">
    <source>
        <dbReference type="ARBA" id="ARBA00007068"/>
    </source>
</evidence>
<dbReference type="EMBL" id="LWQS01000079">
    <property type="protein sequence ID" value="OAN43615.1"/>
    <property type="molecule type" value="Genomic_DNA"/>
</dbReference>
<reference evidence="2 3" key="1">
    <citation type="submission" date="2016-04" db="EMBL/GenBank/DDBJ databases">
        <title>Chloroflexus islandicus sp. nov., a thermophilic filamentous anoxygenic phototrophic bacterium from geyser Strokkur (Iceland).</title>
        <authorList>
            <person name="Gaisin V.A."/>
            <person name="Kalashnikov A.M."/>
            <person name="Sukhacheva M.V."/>
            <person name="Grouzdev D.S."/>
            <person name="Ivanov T.M."/>
            <person name="Kuznetsov B."/>
            <person name="Gorlenko V.M."/>
        </authorList>
    </citation>
    <scope>NUCLEOTIDE SEQUENCE [LARGE SCALE GENOMIC DNA]</scope>
    <source>
        <strain evidence="3">isl-2</strain>
    </source>
</reference>
<dbReference type="SUPFAM" id="SSF56266">
    <property type="entry name" value="DmpA/ArgJ-like"/>
    <property type="match status" value="1"/>
</dbReference>
<proteinExistence type="inferred from homology"/>
<dbReference type="GO" id="GO:0004177">
    <property type="term" value="F:aminopeptidase activity"/>
    <property type="evidence" value="ECO:0007669"/>
    <property type="project" value="TreeGrafter"/>
</dbReference>
<dbReference type="OrthoDB" id="9808347at2"/>
<accession>A0A178M6F4</accession>
<dbReference type="InterPro" id="IPR016117">
    <property type="entry name" value="ArgJ-like_dom_sf"/>
</dbReference>
<name>A0A178M6F4_9CHLR</name>
<organism evidence="2 3">
    <name type="scientific">Chloroflexus islandicus</name>
    <dbReference type="NCBI Taxonomy" id="1707952"/>
    <lineage>
        <taxon>Bacteria</taxon>
        <taxon>Bacillati</taxon>
        <taxon>Chloroflexota</taxon>
        <taxon>Chloroflexia</taxon>
        <taxon>Chloroflexales</taxon>
        <taxon>Chloroflexineae</taxon>
        <taxon>Chloroflexaceae</taxon>
        <taxon>Chloroflexus</taxon>
    </lineage>
</organism>
<dbReference type="AlphaFoldDB" id="A0A178M6F4"/>
<dbReference type="STRING" id="1707952.A6A03_18365"/>
<dbReference type="Gene3D" id="3.60.70.12">
    <property type="entry name" value="L-amino peptidase D-ALA esterase/amidase"/>
    <property type="match status" value="1"/>
</dbReference>
<dbReference type="Pfam" id="PF03576">
    <property type="entry name" value="Peptidase_S58"/>
    <property type="match status" value="1"/>
</dbReference>
<dbReference type="Proteomes" id="UP000078287">
    <property type="component" value="Unassembled WGS sequence"/>
</dbReference>
<dbReference type="RefSeq" id="WP_066790132.1">
    <property type="nucleotide sequence ID" value="NZ_LWQS01000079.1"/>
</dbReference>
<comment type="caution">
    <text evidence="2">The sequence shown here is derived from an EMBL/GenBank/DDBJ whole genome shotgun (WGS) entry which is preliminary data.</text>
</comment>
<protein>
    <submittedName>
        <fullName evidence="2">Peptidase S58</fullName>
    </submittedName>
</protein>
<gene>
    <name evidence="2" type="ORF">A6A03_18365</name>
</gene>